<protein>
    <submittedName>
        <fullName evidence="4">Uncharacterized protein LOC128201709</fullName>
    </submittedName>
</protein>
<feature type="domain" description="FP protein C-terminal" evidence="2">
    <location>
        <begin position="164"/>
        <end position="215"/>
    </location>
</feature>
<keyword evidence="1" id="KW-0175">Coiled coil</keyword>
<sequence>MGVLINQNQEIQKSMEFISGQYEELLLKVGNLEHENVEYRKRVANLEGKLEVLERKTISSTIEIRNIPKQNNENKQILTDIVKNVGTALSLDMPIMDQEVRDIYRSKSEAIVIDFTSTNRKESLLTSFRYYNKSCRTNKKPQLNTQNINLPGMPRAVFVSEFLTNKARRLYYIARENVKNKKLLAAWTSFGKVYIKKEENQRPIRVENEVDISQIIL</sequence>
<dbReference type="Pfam" id="PF25298">
    <property type="entry name" value="Baculo_FP_2nd"/>
    <property type="match status" value="1"/>
</dbReference>
<accession>A0ABM3MVJ0</accession>
<organism evidence="3 4">
    <name type="scientific">Galleria mellonella</name>
    <name type="common">Greater wax moth</name>
    <dbReference type="NCBI Taxonomy" id="7137"/>
    <lineage>
        <taxon>Eukaryota</taxon>
        <taxon>Metazoa</taxon>
        <taxon>Ecdysozoa</taxon>
        <taxon>Arthropoda</taxon>
        <taxon>Hexapoda</taxon>
        <taxon>Insecta</taxon>
        <taxon>Pterygota</taxon>
        <taxon>Neoptera</taxon>
        <taxon>Endopterygota</taxon>
        <taxon>Lepidoptera</taxon>
        <taxon>Glossata</taxon>
        <taxon>Ditrysia</taxon>
        <taxon>Pyraloidea</taxon>
        <taxon>Pyralidae</taxon>
        <taxon>Galleriinae</taxon>
        <taxon>Galleria</taxon>
    </lineage>
</organism>
<name>A0ABM3MVJ0_GALME</name>
<evidence type="ECO:0000259" key="2">
    <source>
        <dbReference type="Pfam" id="PF25298"/>
    </source>
</evidence>
<dbReference type="RefSeq" id="XP_052755374.1">
    <property type="nucleotide sequence ID" value="XM_052899414.1"/>
</dbReference>
<dbReference type="Proteomes" id="UP001652740">
    <property type="component" value="Unplaced"/>
</dbReference>
<feature type="coiled-coil region" evidence="1">
    <location>
        <begin position="22"/>
        <end position="56"/>
    </location>
</feature>
<gene>
    <name evidence="4" type="primary">LOC128201709</name>
</gene>
<evidence type="ECO:0000313" key="3">
    <source>
        <dbReference type="Proteomes" id="UP001652740"/>
    </source>
</evidence>
<keyword evidence="3" id="KW-1185">Reference proteome</keyword>
<proteinExistence type="predicted"/>
<dbReference type="GeneID" id="128201709"/>
<evidence type="ECO:0000256" key="1">
    <source>
        <dbReference type="SAM" id="Coils"/>
    </source>
</evidence>
<reference evidence="4" key="1">
    <citation type="submission" date="2025-08" db="UniProtKB">
        <authorList>
            <consortium name="RefSeq"/>
        </authorList>
    </citation>
    <scope>IDENTIFICATION</scope>
    <source>
        <tissue evidence="4">Whole larvae</tissue>
    </source>
</reference>
<evidence type="ECO:0000313" key="4">
    <source>
        <dbReference type="RefSeq" id="XP_052755374.1"/>
    </source>
</evidence>
<dbReference type="InterPro" id="IPR057251">
    <property type="entry name" value="FP_C"/>
</dbReference>